<reference evidence="1 2" key="1">
    <citation type="submission" date="2008-03" db="EMBL/GenBank/DDBJ databases">
        <title>Sequencing of the draft genome and assembly of Burkholderia ambifaria MEX-5.</title>
        <authorList>
            <consortium name="US DOE Joint Genome Institute (JGI-PGF)"/>
            <person name="Copeland A."/>
            <person name="Lucas S."/>
            <person name="Lapidus A."/>
            <person name="Glavina del Rio T."/>
            <person name="Dalin E."/>
            <person name="Tice H."/>
            <person name="Bruce D."/>
            <person name="Goodwin L."/>
            <person name="Pitluck S."/>
            <person name="Larimer F."/>
            <person name="Land M.L."/>
            <person name="Hauser L."/>
            <person name="Tiedje J."/>
            <person name="Richardson P."/>
        </authorList>
    </citation>
    <scope>NUCLEOTIDE SEQUENCE [LARGE SCALE GENOMIC DNA]</scope>
    <source>
        <strain evidence="1 2">MEX-5</strain>
    </source>
</reference>
<organism evidence="1 2">
    <name type="scientific">Burkholderia ambifaria MEX-5</name>
    <dbReference type="NCBI Taxonomy" id="396597"/>
    <lineage>
        <taxon>Bacteria</taxon>
        <taxon>Pseudomonadati</taxon>
        <taxon>Pseudomonadota</taxon>
        <taxon>Betaproteobacteria</taxon>
        <taxon>Burkholderiales</taxon>
        <taxon>Burkholderiaceae</taxon>
        <taxon>Burkholderia</taxon>
        <taxon>Burkholderia cepacia complex</taxon>
    </lineage>
</organism>
<dbReference type="AlphaFoldDB" id="B1TGN4"/>
<dbReference type="PATRIC" id="fig|396597.7.peg.335"/>
<name>B1TGN4_9BURK</name>
<gene>
    <name evidence="1" type="ORF">BamMEX5DRAFT_6950</name>
</gene>
<accession>B1TGN4</accession>
<comment type="caution">
    <text evidence="1">The sequence shown here is derived from an EMBL/GenBank/DDBJ whole genome shotgun (WGS) entry which is preliminary data.</text>
</comment>
<sequence>MDRAAIRAGDPLFDIVDPHTDAITTVSSSTDGVFYMRRVIRFVTAGAPLGRVTGAVPVRKGMLLGPRRTVTERRCAISF</sequence>
<proteinExistence type="predicted"/>
<dbReference type="EMBL" id="ABLK01000529">
    <property type="protein sequence ID" value="EDT37270.1"/>
    <property type="molecule type" value="Genomic_DNA"/>
</dbReference>
<evidence type="ECO:0000313" key="1">
    <source>
        <dbReference type="EMBL" id="EDT37270.1"/>
    </source>
</evidence>
<evidence type="ECO:0000313" key="2">
    <source>
        <dbReference type="Proteomes" id="UP000004814"/>
    </source>
</evidence>
<protein>
    <submittedName>
        <fullName evidence="1">Uncharacterized protein</fullName>
    </submittedName>
</protein>
<dbReference type="Proteomes" id="UP000004814">
    <property type="component" value="Unassembled WGS sequence"/>
</dbReference>